<accession>A0A9N9GG60</accession>
<feature type="non-terminal residue" evidence="3">
    <location>
        <position position="246"/>
    </location>
</feature>
<dbReference type="EMBL" id="CAJVPJ010001844">
    <property type="protein sequence ID" value="CAG8605508.1"/>
    <property type="molecule type" value="Genomic_DNA"/>
</dbReference>
<evidence type="ECO:0000313" key="3">
    <source>
        <dbReference type="EMBL" id="CAG8605508.1"/>
    </source>
</evidence>
<sequence length="246" mass="28732">DPSSFVNGRSVQTPLSNGLMANTPMDPIIVDEENQLTDNASLKTQPYETEVCISQHLLKSRKRQGKRLMEAEIENDSHDSKRKKEWSCEENLVLLEVMGKYYRSLHHSKSANEKGLIWARIYEEFSGRCRGRSSKALRKRWEKLTCDYKKFRDNSKRTGAERMEFEFEEQIREIVAEDPVFNEVYNSDSRSKIESETQKQGGEKKDKRSNALEILIDLNEQNRKDNREFQEKLLSMFGQLISAINQ</sequence>
<feature type="domain" description="Myb-like" evidence="2">
    <location>
        <begin position="78"/>
        <end position="145"/>
    </location>
</feature>
<dbReference type="AlphaFoldDB" id="A0A9N9GG60"/>
<organism evidence="3 4">
    <name type="scientific">Paraglomus occultum</name>
    <dbReference type="NCBI Taxonomy" id="144539"/>
    <lineage>
        <taxon>Eukaryota</taxon>
        <taxon>Fungi</taxon>
        <taxon>Fungi incertae sedis</taxon>
        <taxon>Mucoromycota</taxon>
        <taxon>Glomeromycotina</taxon>
        <taxon>Glomeromycetes</taxon>
        <taxon>Paraglomerales</taxon>
        <taxon>Paraglomeraceae</taxon>
        <taxon>Paraglomus</taxon>
    </lineage>
</organism>
<dbReference type="OrthoDB" id="5555415at2759"/>
<evidence type="ECO:0000256" key="1">
    <source>
        <dbReference type="SAM" id="MobiDB-lite"/>
    </source>
</evidence>
<feature type="region of interest" description="Disordered" evidence="1">
    <location>
        <begin position="187"/>
        <end position="208"/>
    </location>
</feature>
<gene>
    <name evidence="3" type="ORF">POCULU_LOCUS7689</name>
</gene>
<proteinExistence type="predicted"/>
<reference evidence="3" key="1">
    <citation type="submission" date="2021-06" db="EMBL/GenBank/DDBJ databases">
        <authorList>
            <person name="Kallberg Y."/>
            <person name="Tangrot J."/>
            <person name="Rosling A."/>
        </authorList>
    </citation>
    <scope>NUCLEOTIDE SEQUENCE</scope>
    <source>
        <strain evidence="3">IA702</strain>
    </source>
</reference>
<feature type="compositionally biased region" description="Basic and acidic residues" evidence="1">
    <location>
        <begin position="189"/>
        <end position="208"/>
    </location>
</feature>
<dbReference type="InterPro" id="IPR028002">
    <property type="entry name" value="Myb_DNA-bind_5"/>
</dbReference>
<feature type="compositionally biased region" description="Polar residues" evidence="1">
    <location>
        <begin position="1"/>
        <end position="20"/>
    </location>
</feature>
<comment type="caution">
    <text evidence="3">The sequence shown here is derived from an EMBL/GenBank/DDBJ whole genome shotgun (WGS) entry which is preliminary data.</text>
</comment>
<evidence type="ECO:0000313" key="4">
    <source>
        <dbReference type="Proteomes" id="UP000789572"/>
    </source>
</evidence>
<evidence type="ECO:0000259" key="2">
    <source>
        <dbReference type="PROSITE" id="PS50090"/>
    </source>
</evidence>
<protein>
    <submittedName>
        <fullName evidence="3">482_t:CDS:1</fullName>
    </submittedName>
</protein>
<dbReference type="Gene3D" id="1.10.10.60">
    <property type="entry name" value="Homeodomain-like"/>
    <property type="match status" value="1"/>
</dbReference>
<dbReference type="InterPro" id="IPR001005">
    <property type="entry name" value="SANT/Myb"/>
</dbReference>
<name>A0A9N9GG60_9GLOM</name>
<keyword evidence="4" id="KW-1185">Reference proteome</keyword>
<dbReference type="Proteomes" id="UP000789572">
    <property type="component" value="Unassembled WGS sequence"/>
</dbReference>
<dbReference type="Pfam" id="PF13873">
    <property type="entry name" value="Myb_DNA-bind_5"/>
    <property type="match status" value="1"/>
</dbReference>
<dbReference type="PROSITE" id="PS50090">
    <property type="entry name" value="MYB_LIKE"/>
    <property type="match status" value="1"/>
</dbReference>
<feature type="region of interest" description="Disordered" evidence="1">
    <location>
        <begin position="1"/>
        <end position="24"/>
    </location>
</feature>